<dbReference type="SUPFAM" id="SSF51905">
    <property type="entry name" value="FAD/NAD(P)-binding domain"/>
    <property type="match status" value="1"/>
</dbReference>
<dbReference type="Gene3D" id="3.50.50.60">
    <property type="entry name" value="FAD/NAD(P)-binding domain"/>
    <property type="match status" value="2"/>
</dbReference>
<sequence length="434" mass="44778">MLRIAVIGGGIVGLATARALIGKGHEVVLLDQGPGPAAGASAQNGAQLSYAYVAPLAAPSIFAQLPSLLLSPTSPLRLRPGLDPAAWSWCLQFMAACTQARADAGTRELLRLAADSRGAFERWRANIPAARIEHASQGKLVLYRSAAGLASAARQVQLQQAMGGPLQQVLTGAECCAREPALDPAAPLAGGIWTPSEEVADCAKVCAALADELASGPGFTALWGHRFLRWERQGNALTGLFAEHDGVQQRIAFDACVVAAGAQTPGLLRPLGVGGSVPIQPLKGYSIDVAAEHIVRMPATSLTDTATKTVFAPLGAGTTRRLRVAGFAELVGQDTHIDHGRIALLLESVRTLFGLRSAPTDLHPWAGLRPATPTGLPCTGRAGGMRNLFVNSGQGALGFTLAFGSADRLAADFEGSAPVSRFSSSSAALAAGNA</sequence>
<feature type="domain" description="FAD dependent oxidoreductase" evidence="3">
    <location>
        <begin position="3"/>
        <end position="410"/>
    </location>
</feature>
<dbReference type="PANTHER" id="PTHR13847">
    <property type="entry name" value="SARCOSINE DEHYDROGENASE-RELATED"/>
    <property type="match status" value="1"/>
</dbReference>
<evidence type="ECO:0000313" key="5">
    <source>
        <dbReference type="Proteomes" id="UP000575083"/>
    </source>
</evidence>
<dbReference type="Proteomes" id="UP000575083">
    <property type="component" value="Unassembled WGS sequence"/>
</dbReference>
<evidence type="ECO:0000313" key="4">
    <source>
        <dbReference type="EMBL" id="MBB6562025.1"/>
    </source>
</evidence>
<keyword evidence="2 4" id="KW-0560">Oxidoreductase</keyword>
<dbReference type="SUPFAM" id="SSF54373">
    <property type="entry name" value="FAD-linked reductases, C-terminal domain"/>
    <property type="match status" value="1"/>
</dbReference>
<dbReference type="InterPro" id="IPR006076">
    <property type="entry name" value="FAD-dep_OxRdtase"/>
</dbReference>
<comment type="similarity">
    <text evidence="1">Belongs to the DadA oxidoreductase family.</text>
</comment>
<dbReference type="PANTHER" id="PTHR13847:SF280">
    <property type="entry name" value="D-AMINO ACID DEHYDROGENASE"/>
    <property type="match status" value="1"/>
</dbReference>
<protein>
    <submittedName>
        <fullName evidence="4">D-amino-acid dehydrogenase</fullName>
        <ecNumber evidence="4">1.4.99.-</ecNumber>
    </submittedName>
</protein>
<keyword evidence="5" id="KW-1185">Reference proteome</keyword>
<proteinExistence type="inferred from homology"/>
<dbReference type="InterPro" id="IPR036188">
    <property type="entry name" value="FAD/NAD-bd_sf"/>
</dbReference>
<dbReference type="GO" id="GO:0055130">
    <property type="term" value="P:D-alanine catabolic process"/>
    <property type="evidence" value="ECO:0007669"/>
    <property type="project" value="TreeGrafter"/>
</dbReference>
<dbReference type="GO" id="GO:0005737">
    <property type="term" value="C:cytoplasm"/>
    <property type="evidence" value="ECO:0007669"/>
    <property type="project" value="TreeGrafter"/>
</dbReference>
<accession>A0A7X0PHI4</accession>
<gene>
    <name evidence="4" type="ORF">HNP48_004727</name>
</gene>
<dbReference type="AlphaFoldDB" id="A0A7X0PHI4"/>
<dbReference type="Pfam" id="PF01266">
    <property type="entry name" value="DAO"/>
    <property type="match status" value="1"/>
</dbReference>
<evidence type="ECO:0000259" key="3">
    <source>
        <dbReference type="Pfam" id="PF01266"/>
    </source>
</evidence>
<dbReference type="GO" id="GO:0008718">
    <property type="term" value="F:D-amino-acid dehydrogenase activity"/>
    <property type="evidence" value="ECO:0007669"/>
    <property type="project" value="TreeGrafter"/>
</dbReference>
<dbReference type="RefSeq" id="WP_260420348.1">
    <property type="nucleotide sequence ID" value="NZ_JACHLK010000010.1"/>
</dbReference>
<evidence type="ECO:0000256" key="2">
    <source>
        <dbReference type="ARBA" id="ARBA00023002"/>
    </source>
</evidence>
<name>A0A7X0PHI4_9BURK</name>
<comment type="caution">
    <text evidence="4">The sequence shown here is derived from an EMBL/GenBank/DDBJ whole genome shotgun (WGS) entry which is preliminary data.</text>
</comment>
<dbReference type="GO" id="GO:0005886">
    <property type="term" value="C:plasma membrane"/>
    <property type="evidence" value="ECO:0007669"/>
    <property type="project" value="TreeGrafter"/>
</dbReference>
<dbReference type="Gene3D" id="3.30.9.10">
    <property type="entry name" value="D-Amino Acid Oxidase, subunit A, domain 2"/>
    <property type="match status" value="1"/>
</dbReference>
<organism evidence="4 5">
    <name type="scientific">Acidovorax soli</name>
    <dbReference type="NCBI Taxonomy" id="592050"/>
    <lineage>
        <taxon>Bacteria</taxon>
        <taxon>Pseudomonadati</taxon>
        <taxon>Pseudomonadota</taxon>
        <taxon>Betaproteobacteria</taxon>
        <taxon>Burkholderiales</taxon>
        <taxon>Comamonadaceae</taxon>
        <taxon>Acidovorax</taxon>
    </lineage>
</organism>
<reference evidence="4 5" key="1">
    <citation type="submission" date="2020-08" db="EMBL/GenBank/DDBJ databases">
        <title>Functional genomics of gut bacteria from endangered species of beetles.</title>
        <authorList>
            <person name="Carlos-Shanley C."/>
        </authorList>
    </citation>
    <scope>NUCLEOTIDE SEQUENCE [LARGE SCALE GENOMIC DNA]</scope>
    <source>
        <strain evidence="4 5">S00198</strain>
    </source>
</reference>
<dbReference type="EC" id="1.4.99.-" evidence="4"/>
<evidence type="ECO:0000256" key="1">
    <source>
        <dbReference type="ARBA" id="ARBA00009410"/>
    </source>
</evidence>
<dbReference type="EMBL" id="JACHLK010000010">
    <property type="protein sequence ID" value="MBB6562025.1"/>
    <property type="molecule type" value="Genomic_DNA"/>
</dbReference>